<organism evidence="2 3">
    <name type="scientific">Mycolicibacterium brisbanense</name>
    <dbReference type="NCBI Taxonomy" id="146020"/>
    <lineage>
        <taxon>Bacteria</taxon>
        <taxon>Bacillati</taxon>
        <taxon>Actinomycetota</taxon>
        <taxon>Actinomycetes</taxon>
        <taxon>Mycobacteriales</taxon>
        <taxon>Mycobacteriaceae</taxon>
        <taxon>Mycolicibacterium</taxon>
    </lineage>
</organism>
<dbReference type="RefSeq" id="WP_062832255.1">
    <property type="nucleotide sequence ID" value="NZ_BCSX01000056.1"/>
</dbReference>
<evidence type="ECO:0000313" key="2">
    <source>
        <dbReference type="EMBL" id="GAS92701.1"/>
    </source>
</evidence>
<accession>A0A100W711</accession>
<dbReference type="EMBL" id="BCSX01000056">
    <property type="protein sequence ID" value="GAS92701.1"/>
    <property type="molecule type" value="Genomic_DNA"/>
</dbReference>
<gene>
    <name evidence="2" type="ORF">RMCB_6797</name>
</gene>
<proteinExistence type="predicted"/>
<reference evidence="3" key="2">
    <citation type="submission" date="2016-02" db="EMBL/GenBank/DDBJ databases">
        <title>Draft genome sequence of five rapidly growing Mycobacterium species.</title>
        <authorList>
            <person name="Katahira K."/>
            <person name="Gotou Y."/>
            <person name="Iida K."/>
            <person name="Ogura Y."/>
            <person name="Hayashi T."/>
        </authorList>
    </citation>
    <scope>NUCLEOTIDE SEQUENCE [LARGE SCALE GENOMIC DNA]</scope>
    <source>
        <strain evidence="3">JCM15654</strain>
    </source>
</reference>
<dbReference type="AlphaFoldDB" id="A0A100W711"/>
<evidence type="ECO:0000313" key="3">
    <source>
        <dbReference type="Proteomes" id="UP000069620"/>
    </source>
</evidence>
<name>A0A100W711_9MYCO</name>
<dbReference type="STRING" id="146020.RMCB_6797"/>
<protein>
    <submittedName>
        <fullName evidence="2">Uncharacterized protein</fullName>
    </submittedName>
</protein>
<reference evidence="3" key="1">
    <citation type="journal article" date="2016" name="Genome Announc.">
        <title>Draft Genome Sequences of Five Rapidly Growing Mycobacterium Species, M. thermoresistibile, M. fortuitum subsp. acetamidolyticum, M. canariasense, M. brisbanense, and M. novocastrense.</title>
        <authorList>
            <person name="Katahira K."/>
            <person name="Ogura Y."/>
            <person name="Gotoh Y."/>
            <person name="Hayashi T."/>
        </authorList>
    </citation>
    <scope>NUCLEOTIDE SEQUENCE [LARGE SCALE GENOMIC DNA]</scope>
    <source>
        <strain evidence="3">JCM15654</strain>
    </source>
</reference>
<keyword evidence="3" id="KW-1185">Reference proteome</keyword>
<evidence type="ECO:0000256" key="1">
    <source>
        <dbReference type="SAM" id="MobiDB-lite"/>
    </source>
</evidence>
<feature type="region of interest" description="Disordered" evidence="1">
    <location>
        <begin position="1"/>
        <end position="23"/>
    </location>
</feature>
<comment type="caution">
    <text evidence="2">The sequence shown here is derived from an EMBL/GenBank/DDBJ whole genome shotgun (WGS) entry which is preliminary data.</text>
</comment>
<dbReference type="Proteomes" id="UP000069620">
    <property type="component" value="Unassembled WGS sequence"/>
</dbReference>
<feature type="compositionally biased region" description="Low complexity" evidence="1">
    <location>
        <begin position="1"/>
        <end position="15"/>
    </location>
</feature>
<sequence length="119" mass="12560">MTQSVPPNEGEPQEGQESHGLFWHHRPSCQPAWVNQLLHQQQQILNGVITIMALVQVEQTDLDTLATNLQTAIAAVGTEVKNLEAQVAAGNLPAGSLDGLNSALTALQALEPPAPAPTA</sequence>